<accession>A0A9Q0QYI7</accession>
<dbReference type="EMBL" id="JAMYWD010000003">
    <property type="protein sequence ID" value="KAJ4976780.1"/>
    <property type="molecule type" value="Genomic_DNA"/>
</dbReference>
<name>A0A9Q0QYI7_9MAGN</name>
<reference evidence="2" key="1">
    <citation type="journal article" date="2023" name="Plant J.">
        <title>The genome of the king protea, Protea cynaroides.</title>
        <authorList>
            <person name="Chang J."/>
            <person name="Duong T.A."/>
            <person name="Schoeman C."/>
            <person name="Ma X."/>
            <person name="Roodt D."/>
            <person name="Barker N."/>
            <person name="Li Z."/>
            <person name="Van de Peer Y."/>
            <person name="Mizrachi E."/>
        </authorList>
    </citation>
    <scope>NUCLEOTIDE SEQUENCE</scope>
    <source>
        <tissue evidence="2">Young leaves</tissue>
    </source>
</reference>
<protein>
    <submittedName>
        <fullName evidence="2">Uncharacterized protein</fullName>
    </submittedName>
</protein>
<evidence type="ECO:0000313" key="2">
    <source>
        <dbReference type="EMBL" id="KAJ4976780.1"/>
    </source>
</evidence>
<keyword evidence="3" id="KW-1185">Reference proteome</keyword>
<proteinExistence type="predicted"/>
<organism evidence="2 3">
    <name type="scientific">Protea cynaroides</name>
    <dbReference type="NCBI Taxonomy" id="273540"/>
    <lineage>
        <taxon>Eukaryota</taxon>
        <taxon>Viridiplantae</taxon>
        <taxon>Streptophyta</taxon>
        <taxon>Embryophyta</taxon>
        <taxon>Tracheophyta</taxon>
        <taxon>Spermatophyta</taxon>
        <taxon>Magnoliopsida</taxon>
        <taxon>Proteales</taxon>
        <taxon>Proteaceae</taxon>
        <taxon>Protea</taxon>
    </lineage>
</organism>
<sequence length="151" mass="16333">MTGCKPVSTPSATTKLDNDAGPVVSDVTHDCSLNESPTVEPGLKSIGANLEELGSHANVTRVQWWSLLKGLARVGVDGRQGSCFPFGESLLQVFCSATGRKEKKRKGFFDDPPRLAIVQNTLPKTTEDGGVGGERRCERAATILWVFILFR</sequence>
<gene>
    <name evidence="2" type="ORF">NE237_001886</name>
</gene>
<dbReference type="Proteomes" id="UP001141806">
    <property type="component" value="Unassembled WGS sequence"/>
</dbReference>
<feature type="region of interest" description="Disordered" evidence="1">
    <location>
        <begin position="1"/>
        <end position="21"/>
    </location>
</feature>
<evidence type="ECO:0000313" key="3">
    <source>
        <dbReference type="Proteomes" id="UP001141806"/>
    </source>
</evidence>
<dbReference type="AlphaFoldDB" id="A0A9Q0QYI7"/>
<evidence type="ECO:0000256" key="1">
    <source>
        <dbReference type="SAM" id="MobiDB-lite"/>
    </source>
</evidence>
<comment type="caution">
    <text evidence="2">The sequence shown here is derived from an EMBL/GenBank/DDBJ whole genome shotgun (WGS) entry which is preliminary data.</text>
</comment>